<dbReference type="RefSeq" id="WP_141614137.1">
    <property type="nucleotide sequence ID" value="NZ_CP041253.1"/>
</dbReference>
<keyword evidence="2" id="KW-1185">Reference proteome</keyword>
<reference evidence="1 2" key="1">
    <citation type="submission" date="2019-06" db="EMBL/GenBank/DDBJ databases">
        <title>Echinicola alkalisoli sp. nov. isolated from saline soil.</title>
        <authorList>
            <person name="Sun J.-Q."/>
            <person name="Xu L."/>
        </authorList>
    </citation>
    <scope>NUCLEOTIDE SEQUENCE [LARGE SCALE GENOMIC DNA]</scope>
    <source>
        <strain evidence="1 2">LN3S3</strain>
    </source>
</reference>
<protein>
    <submittedName>
        <fullName evidence="1">Uncharacterized protein</fullName>
    </submittedName>
</protein>
<dbReference type="Proteomes" id="UP000316614">
    <property type="component" value="Chromosome"/>
</dbReference>
<name>A0A514CGU2_9BACT</name>
<accession>A0A514CGU2</accession>
<dbReference type="KEGG" id="echi:FKX85_07480"/>
<evidence type="ECO:0000313" key="1">
    <source>
        <dbReference type="EMBL" id="QDH78884.1"/>
    </source>
</evidence>
<organism evidence="1 2">
    <name type="scientific">Echinicola soli</name>
    <dbReference type="NCBI Taxonomy" id="2591634"/>
    <lineage>
        <taxon>Bacteria</taxon>
        <taxon>Pseudomonadati</taxon>
        <taxon>Bacteroidota</taxon>
        <taxon>Cytophagia</taxon>
        <taxon>Cytophagales</taxon>
        <taxon>Cyclobacteriaceae</taxon>
        <taxon>Echinicola</taxon>
    </lineage>
</organism>
<gene>
    <name evidence="1" type="ORF">FKX85_07480</name>
</gene>
<dbReference type="EMBL" id="CP041253">
    <property type="protein sequence ID" value="QDH78884.1"/>
    <property type="molecule type" value="Genomic_DNA"/>
</dbReference>
<dbReference type="AlphaFoldDB" id="A0A514CGU2"/>
<proteinExistence type="predicted"/>
<sequence>MLKLWILYDLLWVNRAVAGYGDRRIAWTDELGVYAPDTVDNHMFSLPMVSSYGTVRMLSPISVTKLMLLRSILADISVG</sequence>
<evidence type="ECO:0000313" key="2">
    <source>
        <dbReference type="Proteomes" id="UP000316614"/>
    </source>
</evidence>